<name>A0A401FZA9_9BACT</name>
<evidence type="ECO:0000313" key="2">
    <source>
        <dbReference type="EMBL" id="GBC62332.1"/>
    </source>
</evidence>
<dbReference type="SUPFAM" id="SSF103501">
    <property type="entry name" value="Respiratory nitrate reductase 1 gamma chain"/>
    <property type="match status" value="1"/>
</dbReference>
<gene>
    <name evidence="2" type="ORF">DENIS_3301</name>
</gene>
<organism evidence="2 3">
    <name type="scientific">Desulfonema ishimotonii</name>
    <dbReference type="NCBI Taxonomy" id="45657"/>
    <lineage>
        <taxon>Bacteria</taxon>
        <taxon>Pseudomonadati</taxon>
        <taxon>Thermodesulfobacteriota</taxon>
        <taxon>Desulfobacteria</taxon>
        <taxon>Desulfobacterales</taxon>
        <taxon>Desulfococcaceae</taxon>
        <taxon>Desulfonema</taxon>
    </lineage>
</organism>
<feature type="transmembrane region" description="Helical" evidence="1">
    <location>
        <begin position="12"/>
        <end position="29"/>
    </location>
</feature>
<sequence length="219" mass="25462">MHTLYNFVSGPLAWLAFIIFFGGSIYKIVSMMKLAKKKDTAVYEYWDGYYALRSILRWITPFATVNWRKNPVMTVVTFAFHICLVIAPIFLCAHVLLVKEAFDISWWYLPDGVTDIMALIVIFSCGYFLYRRKTKAEVKFLTSSSDYWLLLMVVAPFATGFWAYHQLFGYNLMFILHMLSGEIMLAAIPFTRLSHMLYAIFTRGYIGSEFGAVRHARDW</sequence>
<evidence type="ECO:0000313" key="3">
    <source>
        <dbReference type="Proteomes" id="UP000288096"/>
    </source>
</evidence>
<feature type="transmembrane region" description="Helical" evidence="1">
    <location>
        <begin position="170"/>
        <end position="190"/>
    </location>
</feature>
<keyword evidence="1" id="KW-1133">Transmembrane helix</keyword>
<dbReference type="EMBL" id="BEXT01000001">
    <property type="protein sequence ID" value="GBC62332.1"/>
    <property type="molecule type" value="Genomic_DNA"/>
</dbReference>
<reference evidence="3" key="2">
    <citation type="submission" date="2019-01" db="EMBL/GenBank/DDBJ databases">
        <title>Genome sequence of Desulfonema ishimotonii strain Tokyo 01.</title>
        <authorList>
            <person name="Fukui M."/>
        </authorList>
    </citation>
    <scope>NUCLEOTIDE SEQUENCE [LARGE SCALE GENOMIC DNA]</scope>
    <source>
        <strain evidence="3">Tokyo 01</strain>
    </source>
</reference>
<protein>
    <submittedName>
        <fullName evidence="2">Nitrate reductase</fullName>
    </submittedName>
</protein>
<dbReference type="NCBIfam" id="NF045723">
    <property type="entry name" value="memb_anch_TmcC"/>
    <property type="match status" value="1"/>
</dbReference>
<keyword evidence="3" id="KW-1185">Reference proteome</keyword>
<keyword evidence="1" id="KW-0812">Transmembrane</keyword>
<feature type="transmembrane region" description="Helical" evidence="1">
    <location>
        <begin position="146"/>
        <end position="164"/>
    </location>
</feature>
<reference evidence="3" key="1">
    <citation type="submission" date="2017-11" db="EMBL/GenBank/DDBJ databases">
        <authorList>
            <person name="Watanabe M."/>
            <person name="Kojima H."/>
        </authorList>
    </citation>
    <scope>NUCLEOTIDE SEQUENCE [LARGE SCALE GENOMIC DNA]</scope>
    <source>
        <strain evidence="3">Tokyo 01</strain>
    </source>
</reference>
<evidence type="ECO:0000256" key="1">
    <source>
        <dbReference type="SAM" id="Phobius"/>
    </source>
</evidence>
<comment type="caution">
    <text evidence="2">The sequence shown here is derived from an EMBL/GenBank/DDBJ whole genome shotgun (WGS) entry which is preliminary data.</text>
</comment>
<keyword evidence="1" id="KW-0472">Membrane</keyword>
<dbReference type="Proteomes" id="UP000288096">
    <property type="component" value="Unassembled WGS sequence"/>
</dbReference>
<dbReference type="InterPro" id="IPR036197">
    <property type="entry name" value="NarG-like_sf"/>
</dbReference>
<feature type="transmembrane region" description="Helical" evidence="1">
    <location>
        <begin position="112"/>
        <end position="130"/>
    </location>
</feature>
<dbReference type="Gene3D" id="1.20.950.20">
    <property type="entry name" value="Transmembrane di-heme cytochromes, Chain C"/>
    <property type="match status" value="1"/>
</dbReference>
<feature type="transmembrane region" description="Helical" evidence="1">
    <location>
        <begin position="75"/>
        <end position="97"/>
    </location>
</feature>
<dbReference type="RefSeq" id="WP_124329508.1">
    <property type="nucleotide sequence ID" value="NZ_BEXT01000001.1"/>
</dbReference>
<accession>A0A401FZA9</accession>
<proteinExistence type="predicted"/>
<dbReference type="AlphaFoldDB" id="A0A401FZA9"/>
<dbReference type="OrthoDB" id="5450521at2"/>